<organism evidence="5 6">
    <name type="scientific">Flagellimonas meridianipacifica</name>
    <dbReference type="NCBI Taxonomy" id="1080225"/>
    <lineage>
        <taxon>Bacteria</taxon>
        <taxon>Pseudomonadati</taxon>
        <taxon>Bacteroidota</taxon>
        <taxon>Flavobacteriia</taxon>
        <taxon>Flavobacteriales</taxon>
        <taxon>Flavobacteriaceae</taxon>
        <taxon>Flagellimonas</taxon>
    </lineage>
</organism>
<dbReference type="SMART" id="SM00347">
    <property type="entry name" value="HTH_MARR"/>
    <property type="match status" value="1"/>
</dbReference>
<dbReference type="OrthoDB" id="9786071at2"/>
<dbReference type="GO" id="GO:0003700">
    <property type="term" value="F:DNA-binding transcription factor activity"/>
    <property type="evidence" value="ECO:0007669"/>
    <property type="project" value="InterPro"/>
</dbReference>
<dbReference type="PANTHER" id="PTHR42756">
    <property type="entry name" value="TRANSCRIPTIONAL REGULATOR, MARR"/>
    <property type="match status" value="1"/>
</dbReference>
<proteinExistence type="predicted"/>
<dbReference type="AlphaFoldDB" id="A0A2T0MJV2"/>
<dbReference type="InterPro" id="IPR000835">
    <property type="entry name" value="HTH_MarR-typ"/>
</dbReference>
<evidence type="ECO:0000256" key="1">
    <source>
        <dbReference type="ARBA" id="ARBA00023015"/>
    </source>
</evidence>
<dbReference type="InterPro" id="IPR011991">
    <property type="entry name" value="ArsR-like_HTH"/>
</dbReference>
<evidence type="ECO:0000256" key="3">
    <source>
        <dbReference type="ARBA" id="ARBA00023163"/>
    </source>
</evidence>
<comment type="caution">
    <text evidence="5">The sequence shown here is derived from an EMBL/GenBank/DDBJ whole genome shotgun (WGS) entry which is preliminary data.</text>
</comment>
<evidence type="ECO:0000313" key="6">
    <source>
        <dbReference type="Proteomes" id="UP000237640"/>
    </source>
</evidence>
<dbReference type="EMBL" id="PVYX01000001">
    <property type="protein sequence ID" value="PRX57843.1"/>
    <property type="molecule type" value="Genomic_DNA"/>
</dbReference>
<keyword evidence="6" id="KW-1185">Reference proteome</keyword>
<dbReference type="InterPro" id="IPR036390">
    <property type="entry name" value="WH_DNA-bd_sf"/>
</dbReference>
<keyword evidence="3" id="KW-0804">Transcription</keyword>
<sequence length="202" mass="22951">MKKMHVFDPESQEKDLTAKITAGLERISQAFKVLLWEKAKELGLSPIQIQILIFVAHHDRHLANVSHLAQEFNVTKPTISDAIKALEKKNLILKDFSSADSRSYTIVLSEKGISAVDVSQDFANPLYEPLANLTDTDRATFFDVLKKLIFGMNRRGILTVQRTCFGCRFYDKGQEGHYCNLLEKKLEDSEIRLDCPEFESAT</sequence>
<keyword evidence="2 5" id="KW-0238">DNA-binding</keyword>
<feature type="domain" description="HTH marR-type" evidence="4">
    <location>
        <begin position="17"/>
        <end position="150"/>
    </location>
</feature>
<dbReference type="SUPFAM" id="SSF46785">
    <property type="entry name" value="Winged helix' DNA-binding domain"/>
    <property type="match status" value="1"/>
</dbReference>
<dbReference type="GO" id="GO:0003677">
    <property type="term" value="F:DNA binding"/>
    <property type="evidence" value="ECO:0007669"/>
    <property type="project" value="UniProtKB-KW"/>
</dbReference>
<accession>A0A2T0MJV2</accession>
<evidence type="ECO:0000313" key="5">
    <source>
        <dbReference type="EMBL" id="PRX57843.1"/>
    </source>
</evidence>
<dbReference type="PANTHER" id="PTHR42756:SF1">
    <property type="entry name" value="TRANSCRIPTIONAL REPRESSOR OF EMRAB OPERON"/>
    <property type="match status" value="1"/>
</dbReference>
<dbReference type="InterPro" id="IPR036388">
    <property type="entry name" value="WH-like_DNA-bd_sf"/>
</dbReference>
<evidence type="ECO:0000259" key="4">
    <source>
        <dbReference type="PROSITE" id="PS50995"/>
    </source>
</evidence>
<dbReference type="CDD" id="cd00090">
    <property type="entry name" value="HTH_ARSR"/>
    <property type="match status" value="1"/>
</dbReference>
<dbReference type="PROSITE" id="PS50995">
    <property type="entry name" value="HTH_MARR_2"/>
    <property type="match status" value="1"/>
</dbReference>
<keyword evidence="1" id="KW-0805">Transcription regulation</keyword>
<dbReference type="RefSeq" id="WP_106144708.1">
    <property type="nucleotide sequence ID" value="NZ_PVYX01000001.1"/>
</dbReference>
<evidence type="ECO:0000256" key="2">
    <source>
        <dbReference type="ARBA" id="ARBA00023125"/>
    </source>
</evidence>
<dbReference type="Proteomes" id="UP000237640">
    <property type="component" value="Unassembled WGS sequence"/>
</dbReference>
<name>A0A2T0MJV2_9FLAO</name>
<dbReference type="PRINTS" id="PR00598">
    <property type="entry name" value="HTHMARR"/>
</dbReference>
<gene>
    <name evidence="5" type="ORF">CLV81_1856</name>
</gene>
<protein>
    <submittedName>
        <fullName evidence="5">DNA-binding MarR family transcriptional regulator</fullName>
    </submittedName>
</protein>
<dbReference type="Pfam" id="PF12802">
    <property type="entry name" value="MarR_2"/>
    <property type="match status" value="1"/>
</dbReference>
<dbReference type="Gene3D" id="1.10.10.10">
    <property type="entry name" value="Winged helix-like DNA-binding domain superfamily/Winged helix DNA-binding domain"/>
    <property type="match status" value="1"/>
</dbReference>
<reference evidence="5 6" key="1">
    <citation type="submission" date="2018-03" db="EMBL/GenBank/DDBJ databases">
        <title>Genomic Encyclopedia of Archaeal and Bacterial Type Strains, Phase II (KMG-II): from individual species to whole genera.</title>
        <authorList>
            <person name="Goeker M."/>
        </authorList>
    </citation>
    <scope>NUCLEOTIDE SEQUENCE [LARGE SCALE GENOMIC DNA]</scope>
    <source>
        <strain evidence="5 6">DSM 25027</strain>
    </source>
</reference>